<name>A0A7L9RUF2_9PROT</name>
<dbReference type="KEGG" id="pbal:CPBP_01034"/>
<keyword evidence="3" id="KW-1185">Reference proteome</keyword>
<evidence type="ECO:0000313" key="3">
    <source>
        <dbReference type="Proteomes" id="UP000594001"/>
    </source>
</evidence>
<organism evidence="2 3">
    <name type="scientific">Candidatus Bodocaedibacter vickermanii</name>
    <dbReference type="NCBI Taxonomy" id="2741701"/>
    <lineage>
        <taxon>Bacteria</taxon>
        <taxon>Pseudomonadati</taxon>
        <taxon>Pseudomonadota</taxon>
        <taxon>Alphaproteobacteria</taxon>
        <taxon>Holosporales</taxon>
        <taxon>Candidatus Paracaedibacteraceae</taxon>
        <taxon>Candidatus Bodocaedibacter</taxon>
    </lineage>
</organism>
<evidence type="ECO:0000259" key="1">
    <source>
        <dbReference type="PROSITE" id="PS50113"/>
    </source>
</evidence>
<dbReference type="SUPFAM" id="SSF55785">
    <property type="entry name" value="PYP-like sensor domain (PAS domain)"/>
    <property type="match status" value="1"/>
</dbReference>
<dbReference type="EMBL" id="CP054719">
    <property type="protein sequence ID" value="QOL20250.1"/>
    <property type="molecule type" value="Genomic_DNA"/>
</dbReference>
<gene>
    <name evidence="2" type="ORF">CPBP_01034</name>
</gene>
<dbReference type="PROSITE" id="PS50113">
    <property type="entry name" value="PAC"/>
    <property type="match status" value="1"/>
</dbReference>
<dbReference type="AlphaFoldDB" id="A0A7L9RUF2"/>
<proteinExistence type="predicted"/>
<evidence type="ECO:0000313" key="2">
    <source>
        <dbReference type="EMBL" id="QOL20250.1"/>
    </source>
</evidence>
<dbReference type="RefSeq" id="WP_350331801.1">
    <property type="nucleotide sequence ID" value="NZ_CP054719.1"/>
</dbReference>
<reference evidence="2 3" key="1">
    <citation type="submission" date="2020-06" db="EMBL/GenBank/DDBJ databases">
        <title>The endosymbiont of the kinetoplastid Bodo saltans is a Paracaedibacter-like alpha-proteobacterium possessing a putative toxin-antitoxin system.</title>
        <authorList>
            <person name="Midha S."/>
            <person name="Rigden D.J."/>
            <person name="Siozios S."/>
            <person name="Hurst G.D.D."/>
            <person name="Jackson A.P."/>
        </authorList>
    </citation>
    <scope>NUCLEOTIDE SEQUENCE [LARGE SCALE GENOMIC DNA]</scope>
    <source>
        <strain evidence="2">Lake Konstanz</strain>
    </source>
</reference>
<sequence>MNNTSIFVDAIPTPIFWVDRNKVYQGCNHVFSDLIGLNSPLEIVGLADKDLPYSSTDLSLRDEVFDAILADKIQAKILYDCIIGAQDKMIWVQKRFTPLKNHKGKIIGVLGAIVDISEKVNRRQDLEAHVARKQSLRSFLDELNAMPFLLTGYKDVIEKSVITLQKESQATLAIFIKANASTPQSFFQFSTETIDGAVFFKNRKALLKTRSQSGYLDSDVIKLFRGGDHSIDSIFFYRIELNDFIHYDDIILLINPNKDKLETAAIYLSLLHHLVHSYHVNMFLAAIKPAPSE</sequence>
<accession>A0A7L9RUF2</accession>
<feature type="domain" description="PAC" evidence="1">
    <location>
        <begin position="71"/>
        <end position="128"/>
    </location>
</feature>
<dbReference type="Pfam" id="PF08448">
    <property type="entry name" value="PAS_4"/>
    <property type="match status" value="1"/>
</dbReference>
<dbReference type="InterPro" id="IPR035965">
    <property type="entry name" value="PAS-like_dom_sf"/>
</dbReference>
<dbReference type="Proteomes" id="UP000594001">
    <property type="component" value="Chromosome"/>
</dbReference>
<dbReference type="InterPro" id="IPR013656">
    <property type="entry name" value="PAS_4"/>
</dbReference>
<dbReference type="InterPro" id="IPR000700">
    <property type="entry name" value="PAS-assoc_C"/>
</dbReference>
<dbReference type="Gene3D" id="3.30.450.20">
    <property type="entry name" value="PAS domain"/>
    <property type="match status" value="1"/>
</dbReference>
<protein>
    <submittedName>
        <fullName evidence="2">PAS domain S-box protein</fullName>
    </submittedName>
</protein>